<proteinExistence type="predicted"/>
<accession>A0AAU7P0A0</accession>
<keyword evidence="3" id="KW-1185">Reference proteome</keyword>
<sequence>MQPVYAQIGDEVRQSAVAHADETTHYRNTSHFWLWGLCTDQAVYMMTHYSRGKTAANALLANFDGVLVSDRHGGYNDHPAKQHQ</sequence>
<dbReference type="PANTHER" id="PTHR33678">
    <property type="entry name" value="BLL1576 PROTEIN"/>
    <property type="match status" value="1"/>
</dbReference>
<dbReference type="Pfam" id="PF03050">
    <property type="entry name" value="DDE_Tnp_IS66"/>
    <property type="match status" value="1"/>
</dbReference>
<evidence type="ECO:0000313" key="2">
    <source>
        <dbReference type="EMBL" id="XBS22619.1"/>
    </source>
</evidence>
<dbReference type="InterPro" id="IPR004291">
    <property type="entry name" value="Transposase_IS66_central"/>
</dbReference>
<reference evidence="2 3" key="1">
    <citation type="journal article" date="2024" name="Microbiology">
        <title>Methylomarinum rosea sp. nov., a novel halophilic methanotrophic bacterium from the hypersaline Lake Elton.</title>
        <authorList>
            <person name="Suleimanov R.Z."/>
            <person name="Oshkin I.Y."/>
            <person name="Danilova O.V."/>
            <person name="Suzina N.E."/>
            <person name="Dedysh S.N."/>
        </authorList>
    </citation>
    <scope>NUCLEOTIDE SEQUENCE [LARGE SCALE GENOMIC DNA]</scope>
    <source>
        <strain evidence="2 3">Ch1-1</strain>
    </source>
</reference>
<dbReference type="RefSeq" id="WP_305910137.1">
    <property type="nucleotide sequence ID" value="NZ_CP157743.1"/>
</dbReference>
<evidence type="ECO:0000313" key="3">
    <source>
        <dbReference type="Proteomes" id="UP001225378"/>
    </source>
</evidence>
<feature type="domain" description="Transposase IS66 central" evidence="1">
    <location>
        <begin position="1"/>
        <end position="78"/>
    </location>
</feature>
<name>A0AAU7P0A0_9GAMM</name>
<gene>
    <name evidence="2" type="ORF">Q9L42_019525</name>
</gene>
<dbReference type="KEGG" id="mech:Q9L42_019525"/>
<evidence type="ECO:0000259" key="1">
    <source>
        <dbReference type="Pfam" id="PF03050"/>
    </source>
</evidence>
<dbReference type="PANTHER" id="PTHR33678:SF1">
    <property type="entry name" value="BLL1576 PROTEIN"/>
    <property type="match status" value="1"/>
</dbReference>
<organism evidence="2 3">
    <name type="scientific">Methylomarinum roseum</name>
    <dbReference type="NCBI Taxonomy" id="3067653"/>
    <lineage>
        <taxon>Bacteria</taxon>
        <taxon>Pseudomonadati</taxon>
        <taxon>Pseudomonadota</taxon>
        <taxon>Gammaproteobacteria</taxon>
        <taxon>Methylococcales</taxon>
        <taxon>Methylococcaceae</taxon>
        <taxon>Methylomarinum</taxon>
    </lineage>
</organism>
<dbReference type="AlphaFoldDB" id="A0AAU7P0A0"/>
<dbReference type="InterPro" id="IPR052344">
    <property type="entry name" value="Transposase-related"/>
</dbReference>
<dbReference type="EMBL" id="CP157743">
    <property type="protein sequence ID" value="XBS22619.1"/>
    <property type="molecule type" value="Genomic_DNA"/>
</dbReference>
<protein>
    <submittedName>
        <fullName evidence="2">Transposase</fullName>
    </submittedName>
</protein>
<dbReference type="Proteomes" id="UP001225378">
    <property type="component" value="Chromosome"/>
</dbReference>